<evidence type="ECO:0000313" key="4">
    <source>
        <dbReference type="EMBL" id="MBD2606874.1"/>
    </source>
</evidence>
<feature type="domain" description="Glycosyltransferase subfamily 4-like N-terminal" evidence="3">
    <location>
        <begin position="26"/>
        <end position="172"/>
    </location>
</feature>
<comment type="caution">
    <text evidence="4">The sequence shown here is derived from an EMBL/GenBank/DDBJ whole genome shotgun (WGS) entry which is preliminary data.</text>
</comment>
<sequence length="381" mass="43623">MKILLIGNYQPDAIQSMDRFASMLEIYLTKFGHQVRIIRPIPYFGRLGLSSELLKKWLGYIDKLILFPSQLRQALSWADVVHICDQGNALYIKYLRNVPHVVTCHDLLAVRSGLGEFPQYKTGWTGKQLQQMMMKGLNQAEKVVCVSEQTRSDVLRLSSLSKSAVSCIPMGLNYPYTPMTTIEAKERLEVLGVPQNCQFILHVGGNFWYKNRLGVLEIFYQLMLKLKQPNFYLVMAGKPITAEMWQFINMHNMTQKVIELVNVDNENLRSLYSSATALLFPSLYEGFGWPIIEAQACGCPVFTSNRPPMNDLGGEAAIYIEPDKPEKAAEKIIDYFPILEEYKVKGFVNCQRFQVETMISQYIEIYQQVIGEKSLNQVKIM</sequence>
<dbReference type="PANTHER" id="PTHR46401">
    <property type="entry name" value="GLYCOSYLTRANSFERASE WBBK-RELATED"/>
    <property type="match status" value="1"/>
</dbReference>
<dbReference type="InterPro" id="IPR001296">
    <property type="entry name" value="Glyco_trans_1"/>
</dbReference>
<gene>
    <name evidence="4" type="ORF">H6G81_20650</name>
</gene>
<dbReference type="Proteomes" id="UP000660380">
    <property type="component" value="Unassembled WGS sequence"/>
</dbReference>
<feature type="domain" description="Glycosyl transferase family 1" evidence="2">
    <location>
        <begin position="189"/>
        <end position="334"/>
    </location>
</feature>
<organism evidence="4 5">
    <name type="scientific">Scytonema hofmannii FACHB-248</name>
    <dbReference type="NCBI Taxonomy" id="1842502"/>
    <lineage>
        <taxon>Bacteria</taxon>
        <taxon>Bacillati</taxon>
        <taxon>Cyanobacteriota</taxon>
        <taxon>Cyanophyceae</taxon>
        <taxon>Nostocales</taxon>
        <taxon>Scytonemataceae</taxon>
        <taxon>Scytonema</taxon>
    </lineage>
</organism>
<reference evidence="4 5" key="1">
    <citation type="journal article" date="2020" name="ISME J.">
        <title>Comparative genomics reveals insights into cyanobacterial evolution and habitat adaptation.</title>
        <authorList>
            <person name="Chen M.Y."/>
            <person name="Teng W.K."/>
            <person name="Zhao L."/>
            <person name="Hu C.X."/>
            <person name="Zhou Y.K."/>
            <person name="Han B.P."/>
            <person name="Song L.R."/>
            <person name="Shu W.S."/>
        </authorList>
    </citation>
    <scope>NUCLEOTIDE SEQUENCE [LARGE SCALE GENOMIC DNA]</scope>
    <source>
        <strain evidence="4 5">FACHB-248</strain>
    </source>
</reference>
<dbReference type="Gene3D" id="3.40.50.2000">
    <property type="entry name" value="Glycogen Phosphorylase B"/>
    <property type="match status" value="2"/>
</dbReference>
<dbReference type="EMBL" id="JACJTA010000050">
    <property type="protein sequence ID" value="MBD2606874.1"/>
    <property type="molecule type" value="Genomic_DNA"/>
</dbReference>
<evidence type="ECO:0000259" key="2">
    <source>
        <dbReference type="Pfam" id="PF00534"/>
    </source>
</evidence>
<evidence type="ECO:0000256" key="1">
    <source>
        <dbReference type="ARBA" id="ARBA00022679"/>
    </source>
</evidence>
<keyword evidence="5" id="KW-1185">Reference proteome</keyword>
<evidence type="ECO:0000259" key="3">
    <source>
        <dbReference type="Pfam" id="PF13439"/>
    </source>
</evidence>
<keyword evidence="1" id="KW-0808">Transferase</keyword>
<dbReference type="Pfam" id="PF13439">
    <property type="entry name" value="Glyco_transf_4"/>
    <property type="match status" value="1"/>
</dbReference>
<dbReference type="CDD" id="cd03809">
    <property type="entry name" value="GT4_MtfB-like"/>
    <property type="match status" value="1"/>
</dbReference>
<dbReference type="InterPro" id="IPR028098">
    <property type="entry name" value="Glyco_trans_4-like_N"/>
</dbReference>
<dbReference type="SUPFAM" id="SSF53756">
    <property type="entry name" value="UDP-Glycosyltransferase/glycogen phosphorylase"/>
    <property type="match status" value="1"/>
</dbReference>
<accession>A0ABR8GTQ6</accession>
<dbReference type="PANTHER" id="PTHR46401:SF2">
    <property type="entry name" value="GLYCOSYLTRANSFERASE WBBK-RELATED"/>
    <property type="match status" value="1"/>
</dbReference>
<dbReference type="Pfam" id="PF00534">
    <property type="entry name" value="Glycos_transf_1"/>
    <property type="match status" value="1"/>
</dbReference>
<name>A0ABR8GTQ6_9CYAN</name>
<evidence type="ECO:0000313" key="5">
    <source>
        <dbReference type="Proteomes" id="UP000660380"/>
    </source>
</evidence>
<dbReference type="RefSeq" id="WP_029633756.1">
    <property type="nucleotide sequence ID" value="NZ_JACJTA010000050.1"/>
</dbReference>
<proteinExistence type="predicted"/>
<protein>
    <submittedName>
        <fullName evidence="4">Glycosyltransferase family 4 protein</fullName>
    </submittedName>
</protein>